<dbReference type="AlphaFoldDB" id="A0A3A8AVQ5"/>
<comment type="caution">
    <text evidence="3">The sequence shown here is derived from an EMBL/GenBank/DDBJ whole genome shotgun (WGS) entry which is preliminary data.</text>
</comment>
<dbReference type="SUPFAM" id="SSF53850">
    <property type="entry name" value="Periplasmic binding protein-like II"/>
    <property type="match status" value="1"/>
</dbReference>
<protein>
    <submittedName>
        <fullName evidence="3">ABC transporter</fullName>
    </submittedName>
</protein>
<dbReference type="InterPro" id="IPR007210">
    <property type="entry name" value="ABC_Gly_betaine_transp_sub-bd"/>
</dbReference>
<feature type="region of interest" description="Disordered" evidence="1">
    <location>
        <begin position="1"/>
        <end position="28"/>
    </location>
</feature>
<accession>A0A3A8AVQ5</accession>
<dbReference type="EMBL" id="RAPE01000002">
    <property type="protein sequence ID" value="RKF15137.1"/>
    <property type="molecule type" value="Genomic_DNA"/>
</dbReference>
<dbReference type="GO" id="GO:0043190">
    <property type="term" value="C:ATP-binding cassette (ABC) transporter complex"/>
    <property type="evidence" value="ECO:0007669"/>
    <property type="project" value="InterPro"/>
</dbReference>
<evidence type="ECO:0000313" key="3">
    <source>
        <dbReference type="EMBL" id="RKF15137.1"/>
    </source>
</evidence>
<keyword evidence="4" id="KW-1185">Reference proteome</keyword>
<dbReference type="Proteomes" id="UP000281128">
    <property type="component" value="Unassembled WGS sequence"/>
</dbReference>
<sequence>MLFSAVQSLQDTAETRPGPTGPRTRQGSFSVKYTAATSALALGLTLAAPALAEVESQDPIRLTTHDWTGQIVNTTILGEILKKAGYNVELVQADYIAQFAGLKTGDLHVATEIWETTGREAMDEATATGNVVNLGESGMKAIEEWWYPAYMEERCPGLPDWKALNDCAQEFATSETAPLGRYLGGPVTWGGFDEERVESLGLDFEVVHAGTDAALFAELESAYQREAPIVLWIYSPHWSTVKYDGSYVEFPPYTPECYDDPSWGTNPDMAYDCAKPTGPIWKVAWAGVEEKWPGAAEIIRNYTLSNDEMGALVAAVDLDGESIEDAAAGWMEENADKVDGWIN</sequence>
<proteinExistence type="predicted"/>
<evidence type="ECO:0000313" key="4">
    <source>
        <dbReference type="Proteomes" id="UP000281128"/>
    </source>
</evidence>
<dbReference type="Pfam" id="PF04069">
    <property type="entry name" value="OpuAC"/>
    <property type="match status" value="1"/>
</dbReference>
<dbReference type="GO" id="GO:0022857">
    <property type="term" value="F:transmembrane transporter activity"/>
    <property type="evidence" value="ECO:0007669"/>
    <property type="project" value="InterPro"/>
</dbReference>
<evidence type="ECO:0000259" key="2">
    <source>
        <dbReference type="Pfam" id="PF04069"/>
    </source>
</evidence>
<dbReference type="Gene3D" id="3.40.190.100">
    <property type="entry name" value="Glycine betaine-binding periplasmic protein, domain 2"/>
    <property type="match status" value="1"/>
</dbReference>
<dbReference type="Gene3D" id="3.40.190.10">
    <property type="entry name" value="Periplasmic binding protein-like II"/>
    <property type="match status" value="1"/>
</dbReference>
<dbReference type="OrthoDB" id="7805658at2"/>
<evidence type="ECO:0000256" key="1">
    <source>
        <dbReference type="SAM" id="MobiDB-lite"/>
    </source>
</evidence>
<feature type="compositionally biased region" description="Polar residues" evidence="1">
    <location>
        <begin position="1"/>
        <end position="12"/>
    </location>
</feature>
<organism evidence="3 4">
    <name type="scientific">Roseovarius spongiae</name>
    <dbReference type="NCBI Taxonomy" id="2320272"/>
    <lineage>
        <taxon>Bacteria</taxon>
        <taxon>Pseudomonadati</taxon>
        <taxon>Pseudomonadota</taxon>
        <taxon>Alphaproteobacteria</taxon>
        <taxon>Rhodobacterales</taxon>
        <taxon>Roseobacteraceae</taxon>
        <taxon>Roseovarius</taxon>
    </lineage>
</organism>
<reference evidence="3 4" key="1">
    <citation type="submission" date="2018-09" db="EMBL/GenBank/DDBJ databases">
        <title>Roseovarius spongiae sp. nov., isolated from a marine sponge.</title>
        <authorList>
            <person name="Zhuang L."/>
            <person name="Luo L."/>
        </authorList>
    </citation>
    <scope>NUCLEOTIDE SEQUENCE [LARGE SCALE GENOMIC DNA]</scope>
    <source>
        <strain evidence="3 4">HN-E21</strain>
    </source>
</reference>
<dbReference type="CDD" id="cd13643">
    <property type="entry name" value="PBP2_BCP_2"/>
    <property type="match status" value="1"/>
</dbReference>
<gene>
    <name evidence="3" type="ORF">D6850_09845</name>
</gene>
<name>A0A3A8AVQ5_9RHOB</name>
<feature type="domain" description="ABC-type glycine betaine transport system substrate-binding" evidence="2">
    <location>
        <begin position="58"/>
        <end position="333"/>
    </location>
</feature>